<dbReference type="PANTHER" id="PTHR31625">
    <property type="match status" value="1"/>
</dbReference>
<sequence>MGVINEDSWIKVNRTEVVASKQLWHDHWLPLTNLDLLVPPFEVGSFFYYKKPHEPVDVTTMVDALKTSVSQALILFYPLAGEIVHNSAGEPEIHYNNKGVEVIEAAADVEIRELNFHNPDESIEGKLMP</sequence>
<organism evidence="3 4">
    <name type="scientific">Tanacetum coccineum</name>
    <dbReference type="NCBI Taxonomy" id="301880"/>
    <lineage>
        <taxon>Eukaryota</taxon>
        <taxon>Viridiplantae</taxon>
        <taxon>Streptophyta</taxon>
        <taxon>Embryophyta</taxon>
        <taxon>Tracheophyta</taxon>
        <taxon>Spermatophyta</taxon>
        <taxon>Magnoliopsida</taxon>
        <taxon>eudicotyledons</taxon>
        <taxon>Gunneridae</taxon>
        <taxon>Pentapetalae</taxon>
        <taxon>asterids</taxon>
        <taxon>campanulids</taxon>
        <taxon>Asterales</taxon>
        <taxon>Asteraceae</taxon>
        <taxon>Asteroideae</taxon>
        <taxon>Anthemideae</taxon>
        <taxon>Anthemidinae</taxon>
        <taxon>Tanacetum</taxon>
    </lineage>
</organism>
<evidence type="ECO:0000256" key="2">
    <source>
        <dbReference type="ARBA" id="ARBA00023315"/>
    </source>
</evidence>
<dbReference type="InterPro" id="IPR051504">
    <property type="entry name" value="Plant_metabolite_acyltrans"/>
</dbReference>
<dbReference type="Proteomes" id="UP001151760">
    <property type="component" value="Unassembled WGS sequence"/>
</dbReference>
<reference evidence="3" key="1">
    <citation type="journal article" date="2022" name="Int. J. Mol. Sci.">
        <title>Draft Genome of Tanacetum Coccineum: Genomic Comparison of Closely Related Tanacetum-Family Plants.</title>
        <authorList>
            <person name="Yamashiro T."/>
            <person name="Shiraishi A."/>
            <person name="Nakayama K."/>
            <person name="Satake H."/>
        </authorList>
    </citation>
    <scope>NUCLEOTIDE SEQUENCE</scope>
</reference>
<evidence type="ECO:0000256" key="1">
    <source>
        <dbReference type="ARBA" id="ARBA00022679"/>
    </source>
</evidence>
<keyword evidence="4" id="KW-1185">Reference proteome</keyword>
<reference evidence="3" key="2">
    <citation type="submission" date="2022-01" db="EMBL/GenBank/DDBJ databases">
        <authorList>
            <person name="Yamashiro T."/>
            <person name="Shiraishi A."/>
            <person name="Satake H."/>
            <person name="Nakayama K."/>
        </authorList>
    </citation>
    <scope>NUCLEOTIDE SEQUENCE</scope>
</reference>
<evidence type="ECO:0000313" key="4">
    <source>
        <dbReference type="Proteomes" id="UP001151760"/>
    </source>
</evidence>
<gene>
    <name evidence="3" type="ORF">Tco_0730501</name>
</gene>
<accession>A0ABQ4YUF1</accession>
<dbReference type="EMBL" id="BQNB010010685">
    <property type="protein sequence ID" value="GJS80620.1"/>
    <property type="molecule type" value="Genomic_DNA"/>
</dbReference>
<keyword evidence="1" id="KW-0808">Transferase</keyword>
<evidence type="ECO:0000313" key="3">
    <source>
        <dbReference type="EMBL" id="GJS80620.1"/>
    </source>
</evidence>
<dbReference type="Gene3D" id="3.30.559.10">
    <property type="entry name" value="Chloramphenicol acetyltransferase-like domain"/>
    <property type="match status" value="1"/>
</dbReference>
<name>A0ABQ4YUF1_9ASTR</name>
<proteinExistence type="predicted"/>
<dbReference type="Pfam" id="PF02458">
    <property type="entry name" value="Transferase"/>
    <property type="match status" value="1"/>
</dbReference>
<comment type="caution">
    <text evidence="3">The sequence shown here is derived from an EMBL/GenBank/DDBJ whole genome shotgun (WGS) entry which is preliminary data.</text>
</comment>
<protein>
    <submittedName>
        <fullName evidence="3">Shikimate O-hydroxycinnamoyltransferase-like protein</fullName>
    </submittedName>
</protein>
<keyword evidence="2" id="KW-0012">Acyltransferase</keyword>
<dbReference type="InterPro" id="IPR023213">
    <property type="entry name" value="CAT-like_dom_sf"/>
</dbReference>